<keyword evidence="1" id="KW-0812">Transmembrane</keyword>
<keyword evidence="1" id="KW-1133">Transmembrane helix</keyword>
<dbReference type="Proteomes" id="UP000037035">
    <property type="component" value="Unassembled WGS sequence"/>
</dbReference>
<sequence length="569" mass="65745">MFRVHDYKTDITKRTQQTSFILRQYHTREDFVRILTMPQMTFLIFSSCPLLNVVFILVPIGNTTPPGSEPISLRLALLKLLSFLILVPEHTLLLISSSSFFSDPIHSKKSSFPLLSLNHETPYPLPLILFYIHLKHSLKFCSTSNHYHRFHLPFSCFSCWARYFLIAIFFLFEQIQSSPSSCNQLTRIQNPRIPESRSFFLSPEQSIKSDFLEHLLAKCYDPVTPSGTRQGFPNWVIISSPRTFVYPPQSTTSITTQTELTLQIIDKDCKKMQQILLYITESCFDDCILFNIQESKSMCHTHMRTQPAYHNLHNLKVERRHKQVRFFGTVLTQTGTCFSSPFNSLTCPKILGFLSLIWSKKKLFRLEQKLLYLLFLFLQELLEQYVRHQGTLLRFGFADCAACGQPNSTLTQISLVLESSQSGWADRGAQYFTFLECSKLFVRMLPIRIYHGAPIRCVLSCRGIRIRSSLPSSLSLLNQLIGLREQNRSSWPDEEINIQGRRICAPISCNLAPMQLHRSRLDEYQCNAEGYLICTCFIAPAFKGPVLVLDEMWGEISCRHNTKRERVQN</sequence>
<protein>
    <submittedName>
        <fullName evidence="2">Uncharacterized protein</fullName>
    </submittedName>
</protein>
<proteinExistence type="predicted"/>
<dbReference type="VEuPathDB" id="FungiDB:VP01_1310g1"/>
<feature type="transmembrane region" description="Helical" evidence="1">
    <location>
        <begin position="40"/>
        <end position="60"/>
    </location>
</feature>
<keyword evidence="3" id="KW-1185">Reference proteome</keyword>
<keyword evidence="1" id="KW-0472">Membrane</keyword>
<name>A0A0L6VMV6_9BASI</name>
<dbReference type="EMBL" id="LAVV01003455">
    <property type="protein sequence ID" value="KNZ62116.1"/>
    <property type="molecule type" value="Genomic_DNA"/>
</dbReference>
<reference evidence="2 3" key="1">
    <citation type="submission" date="2015-08" db="EMBL/GenBank/DDBJ databases">
        <title>Next Generation Sequencing and Analysis of the Genome of Puccinia sorghi L Schw, the Causal Agent of Maize Common Rust.</title>
        <authorList>
            <person name="Rochi L."/>
            <person name="Burguener G."/>
            <person name="Darino M."/>
            <person name="Turjanski A."/>
            <person name="Kreff E."/>
            <person name="Dieguez M.J."/>
            <person name="Sacco F."/>
        </authorList>
    </citation>
    <scope>NUCLEOTIDE SEQUENCE [LARGE SCALE GENOMIC DNA]</scope>
    <source>
        <strain evidence="2 3">RO10H11247</strain>
    </source>
</reference>
<comment type="caution">
    <text evidence="2">The sequence shown here is derived from an EMBL/GenBank/DDBJ whole genome shotgun (WGS) entry which is preliminary data.</text>
</comment>
<organism evidence="2 3">
    <name type="scientific">Puccinia sorghi</name>
    <dbReference type="NCBI Taxonomy" id="27349"/>
    <lineage>
        <taxon>Eukaryota</taxon>
        <taxon>Fungi</taxon>
        <taxon>Dikarya</taxon>
        <taxon>Basidiomycota</taxon>
        <taxon>Pucciniomycotina</taxon>
        <taxon>Pucciniomycetes</taxon>
        <taxon>Pucciniales</taxon>
        <taxon>Pucciniaceae</taxon>
        <taxon>Puccinia</taxon>
    </lineage>
</organism>
<evidence type="ECO:0000313" key="2">
    <source>
        <dbReference type="EMBL" id="KNZ62116.1"/>
    </source>
</evidence>
<accession>A0A0L6VMV6</accession>
<dbReference type="AlphaFoldDB" id="A0A0L6VMV6"/>
<gene>
    <name evidence="2" type="ORF">VP01_1310g1</name>
</gene>
<evidence type="ECO:0000256" key="1">
    <source>
        <dbReference type="SAM" id="Phobius"/>
    </source>
</evidence>
<evidence type="ECO:0000313" key="3">
    <source>
        <dbReference type="Proteomes" id="UP000037035"/>
    </source>
</evidence>